<reference evidence="1 2" key="1">
    <citation type="journal article" date="2018" name="Arch. Microbiol.">
        <title>New insights into the metabolic potential of the phototrophic purple bacterium Rhodopila globiformis DSM 161(T) from its draft genome sequence and evidence for a vanadium-dependent nitrogenase.</title>
        <authorList>
            <person name="Imhoff J.F."/>
            <person name="Rahn T."/>
            <person name="Kunzel S."/>
            <person name="Neulinger S.C."/>
        </authorList>
    </citation>
    <scope>NUCLEOTIDE SEQUENCE [LARGE SCALE GENOMIC DNA]</scope>
    <source>
        <strain evidence="1 2">DSM 16996</strain>
    </source>
</reference>
<dbReference type="Proteomes" id="UP000239089">
    <property type="component" value="Unassembled WGS sequence"/>
</dbReference>
<dbReference type="EMBL" id="NHSJ01000116">
    <property type="protein sequence ID" value="PPQ28080.1"/>
    <property type="molecule type" value="Genomic_DNA"/>
</dbReference>
<comment type="caution">
    <text evidence="1">The sequence shown here is derived from an EMBL/GenBank/DDBJ whole genome shotgun (WGS) entry which is preliminary data.</text>
</comment>
<dbReference type="RefSeq" id="WP_104509372.1">
    <property type="nucleotide sequence ID" value="NZ_JACIGC010000007.1"/>
</dbReference>
<dbReference type="OrthoDB" id="9776898at2"/>
<accession>A0A2S6N0F3</accession>
<dbReference type="SUPFAM" id="SSF55729">
    <property type="entry name" value="Acyl-CoA N-acyltransferases (Nat)"/>
    <property type="match status" value="1"/>
</dbReference>
<evidence type="ECO:0000313" key="2">
    <source>
        <dbReference type="Proteomes" id="UP000239089"/>
    </source>
</evidence>
<dbReference type="Gene3D" id="3.40.630.30">
    <property type="match status" value="1"/>
</dbReference>
<organism evidence="1 2">
    <name type="scientific">Rhodoblastus sphagnicola</name>
    <dbReference type="NCBI Taxonomy" id="333368"/>
    <lineage>
        <taxon>Bacteria</taxon>
        <taxon>Pseudomonadati</taxon>
        <taxon>Pseudomonadota</taxon>
        <taxon>Alphaproteobacteria</taxon>
        <taxon>Hyphomicrobiales</taxon>
        <taxon>Rhodoblastaceae</taxon>
        <taxon>Rhodoblastus</taxon>
    </lineage>
</organism>
<name>A0A2S6N0F3_9HYPH</name>
<dbReference type="Pfam" id="PF04339">
    <property type="entry name" value="FemAB_like"/>
    <property type="match status" value="1"/>
</dbReference>
<dbReference type="PANTHER" id="PTHR47017:SF1">
    <property type="entry name" value="ACYL-COA"/>
    <property type="match status" value="1"/>
</dbReference>
<protein>
    <submittedName>
        <fullName evidence="1">GNAT family N-acetyltransferase</fullName>
    </submittedName>
</protein>
<keyword evidence="1" id="KW-0808">Transferase</keyword>
<dbReference type="PANTHER" id="PTHR47017">
    <property type="entry name" value="ACYL-COA"/>
    <property type="match status" value="1"/>
</dbReference>
<keyword evidence="2" id="KW-1185">Reference proteome</keyword>
<dbReference type="InterPro" id="IPR007434">
    <property type="entry name" value="FemAB-like"/>
</dbReference>
<proteinExistence type="predicted"/>
<gene>
    <name evidence="1" type="ORF">CCR94_18700</name>
</gene>
<evidence type="ECO:0000313" key="1">
    <source>
        <dbReference type="EMBL" id="PPQ28080.1"/>
    </source>
</evidence>
<sequence>MSNFRLRIAQDIAEVAPDAWDACANPCFGTQPSADSQHEEYGGERFNPFLTHAFLHALETTGCVGGRTGWSPVHVLVESGDRLVACAPAYLKSHSQGEYVFDHGLADAYARVGGRYYPKLLCATPFTPVTGRRLLVAAGAPEAAREKVLDGLRQLSAKIGASSLHVNFADAPDMDFLRGSGLAARKGQQFHFINRGYASFDDFLGALASRKRKAIRKEREQALSAGITVEWATGADLKEEHWDAFFAFYIDTGARKWGRPYLTRAFFSALGEKLKHRVLLVLARREGRLIAGALNLIGDDALYGRNWGCIEDHPCLHFELCYYQAVDFALSRGLKRVEAGAQGEHKLARGYEPVATFSAHEFRDPRLAHAAEDFFAREAEAVDEAIADYAEHAPFRKA</sequence>
<dbReference type="GO" id="GO:0016740">
    <property type="term" value="F:transferase activity"/>
    <property type="evidence" value="ECO:0007669"/>
    <property type="project" value="UniProtKB-KW"/>
</dbReference>
<dbReference type="AlphaFoldDB" id="A0A2S6N0F3"/>
<dbReference type="InterPro" id="IPR016181">
    <property type="entry name" value="Acyl_CoA_acyltransferase"/>
</dbReference>